<feature type="region of interest" description="Disordered" evidence="1">
    <location>
        <begin position="2431"/>
        <end position="2451"/>
    </location>
</feature>
<sequence>MFLKDIIQSLEEDENPLEKDAKLEIYSSILRYLKSEKINLNVVQVTSQEFLKFVIRDALDNNVQIVNAVLEVLHLYLTTGIFESLNHAEYSAIKDVLIKCGLKMVSMDSLRWSLKCLTALDFKSDDIVAEVLAILGNLEEMRTKFSQQETLLAEIVTFFFSLEKKIGKLLIPSSPSWAIFVFPGLVHRVAVVRDKTFYLLEKFLQHLINVPVLSKHLIKIINAGFGATLKQVFPKNELFVLKAWIIIVKMIGKELHKGPTINTLLEVIEMGFKGLPECRVQSFIAWKSLIHNFALDKNVLLDQKRIKLLLLVLKIDNAKSEEVALEKLKTWWYFLISLGPKLSSFLEEVVNPLLMFCSGYGRVQITTAKVVQPSRLALTSPTASSPVTLASTPNGSNQSLPVFAQVQKLAFEVLVHLLSDDKMPKGLEDFKWTLEPLPNKVFTSNLSFVKFSSTIYKAIETVFKTIGNGVDDCVVLCIWTRLTYFVKEALKESATSEVKIDCRDMYSNYLSLLNDLVQSDVFSGDIIQKMLSTSIDFPPKVLASTAYNISGYTSMKGCPALLLIELLSTKKVVESCKILNEHNNLFSHLVTAGTCNIQGALPFLHSVAKILDSQAEVLLTSDLFFSTWITLAQTLNGHINKVNDVNQGDALEYNFDCMLTTLLLPIKHQLVNKLLQVCVDCKILNKTWKELYSSFARLSALVPTAEANVCLEQLTAKIIKFVFWYNLKPQSFNKVPTCLEFLASLCSKMVDCVDFSSISLNRSIGSGLTISPSKWASRRQRPMGILHSLVHLLAILQTKTNKVLSVLEEEKNIKKCDRDSITTAVHSLVEAFTKLFTHITTNTVIINCIAILADPIAYLFRSRTKSSAIKVFFESSILLKLEKLWQEITLCVSSRYSGPYDSELLEKLSPLLVVTLSHTRRDLKSKSLSLWNSTFSRLNTLVYPETLKPVLAKLKEQTIINLPVWIPCDEDACIVETPYSEMSMGESQVFAPVLPDMPSPKRQKGSLLNRNISPARRLSPNPKVSPVKVVDPKTHSFFSSARKNISVDFLPNEEFVVISSPRTRSKRILTDHQKEVLKSKRESSADITMVHSSESQDRSVKLLGHRKMIKETSRADNSSVNFLPPQTRKSAPRKQSVRIEELSPDGEKAIDIAKTQEKVDKDDDTIKISNEKRMSTRSSKNTRGSSMESLLKSGKDLVNSEVTTSNIDSGEHECESSVVSQNSVVESSEQSGISDSPFDMFRSKSHSLETVDPSQDSSSPVPKSSSASKNIPQPRSVSLKSTSSKAPQDSLERVPKLKTPRRVPLKKIIEQVNKKTESLKDQSSPEHPGTSRTFVDKVKKNANKRNSSNLDISKVLVEDTQSPQKMAKAVTHEVDHCIFETPTKSDDNQSPPLKSSARKLFVDADVNSDSASLRFSPTSANHDPVISKENEGPNQTALVPSSQGFGTCQSSTVVSGDQCQVNEKEKKSGKSGDMPESENLFPSSEEAAGSPLDMMPTMASPTKTLQKYSQSKSSTSSSGESSKTTSISSTQTTDSSPVTESDFNPSQSTLQEEEIPDNTVNKRKKKTPIKYVFKQMRRAKRANPLKKKCPCCPLNVKSPHHERRMHLSDAKNLDKPEKTSQDLGKVMPCKKHEPCKDQISISPVSSGKTKNKAVKEALAEKGEVTPQVKSPPIANPQRRHSAVKKRGGLSKKRARESASEVHFALKDKDSESDDSVRGTGPKRRREAELEEHEKKTSRELRSRGRTSPKDIYMLRSKKSNKRLALSREPFVPAKKRKRSTFSTKAVSVIQPLQLEEINQGVEDSIAKNSSAAREPPRETADVNRQVVDAALSSALSALTASFQLESQHSGAADNTVIPANHLLFKTQQSLLTWYASSVSANHVCGQQPHDQTAQKEKAVQSVGPISKDWEDLSENLFSGSGPTDSNSSIKLQNQSDIVIVNEKESCCEGRPLKAASESNDTDSVIEVITLDDEDKTESNQTRSSEASEVILVLEDQEDPDIQVIEAPDQTLKRKTKGIHQEKEGNAYASYENPPCGNKEQLQVNMANQEDQFERELKTDNSPVQGKEIIADTEITKQVNKIDETNQMADTDRTNQVTEKEKTNLEEAKGVSCGQETNQTAFTEGTNQDAQIINILTGCARNNQEADKEGISQADIEDNNQIVDITEANHVSDAEETNKTINGDCLIEVESQVAGKELATQANVDAVDQADNMKVVDEETDMEVAGHEAVLEVTDHGADTEVTGHEADIDAAGHEANIEVPEHEPHLEVPGHEANIEVPGRESDIEVPGHEADLEVLGNEADLVMAVNEADLEVPRYEGDIEVAEKATVKEVTPALKIVINKADMDIEKPVHMEICEALVDREESDALGEAETTGAIGGGQTTDGIGQGQATDGIGEEQANAIESEVLDHEKMILHDWSPSKSPSCSILKKTVTDTPPSGQSRRVSFAEPVVSGESPIREKYHSEALPTSPLISCREKSGRKGSFSRSLMRLSGYRRKLDSSPKKESPFTNLMKKPGSPVKAQLSQGTHKPTQESQLDSTGPIFPDLIGCCKPLDDILPQLTSSLWYRGLCQLMKGRNLNTIGDLSSLTEVQINQLPIRNPKVQTVKTTLASYMGQHGLLKVPICDETKEALTSQPTKEVGPENLKPDEINQDQRSGTVSQDLPGENDIEQISVQEKAVSQAPNDNSLVLSTLSNLKGTDLKNTNTSQLFEIHTALLTLTADVVEEIKSRHMKL</sequence>
<proteinExistence type="predicted"/>
<feature type="compositionally biased region" description="Basic and acidic residues" evidence="1">
    <location>
        <begin position="1653"/>
        <end position="1663"/>
    </location>
</feature>
<feature type="compositionally biased region" description="Basic and acidic residues" evidence="1">
    <location>
        <begin position="2496"/>
        <end position="2506"/>
    </location>
</feature>
<dbReference type="GO" id="GO:0000723">
    <property type="term" value="P:telomere maintenance"/>
    <property type="evidence" value="ECO:0007669"/>
    <property type="project" value="TreeGrafter"/>
</dbReference>
<dbReference type="PANTHER" id="PTHR22928:SF3">
    <property type="entry name" value="TELOMERE-ASSOCIATED PROTEIN RIF1"/>
    <property type="match status" value="1"/>
</dbReference>
<feature type="compositionally biased region" description="Basic residues" evidence="1">
    <location>
        <begin position="1677"/>
        <end position="1694"/>
    </location>
</feature>
<dbReference type="PANTHER" id="PTHR22928">
    <property type="entry name" value="TELOMERE-ASSOCIATED PROTEIN RIF1"/>
    <property type="match status" value="1"/>
</dbReference>
<dbReference type="GO" id="GO:0005634">
    <property type="term" value="C:nucleus"/>
    <property type="evidence" value="ECO:0007669"/>
    <property type="project" value="TreeGrafter"/>
</dbReference>
<feature type="compositionally biased region" description="Basic and acidic residues" evidence="1">
    <location>
        <begin position="1074"/>
        <end position="1084"/>
    </location>
</feature>
<comment type="caution">
    <text evidence="2">The sequence shown here is derived from an EMBL/GenBank/DDBJ whole genome shotgun (WGS) entry which is preliminary data.</text>
</comment>
<feature type="region of interest" description="Disordered" evidence="1">
    <location>
        <begin position="2495"/>
        <end position="2539"/>
    </location>
</feature>
<feature type="compositionally biased region" description="Basic and acidic residues" evidence="1">
    <location>
        <begin position="1307"/>
        <end position="1324"/>
    </location>
</feature>
<feature type="compositionally biased region" description="Basic residues" evidence="1">
    <location>
        <begin position="1296"/>
        <end position="1305"/>
    </location>
</feature>
<name>A0AAV2IMW6_LYMST</name>
<protein>
    <recommendedName>
        <fullName evidence="4">Telomere-associated protein RIF1</fullName>
    </recommendedName>
</protein>
<feature type="compositionally biased region" description="Polar residues" evidence="1">
    <location>
        <begin position="1537"/>
        <end position="1550"/>
    </location>
</feature>
<accession>A0AAV2IMW6</accession>
<feature type="compositionally biased region" description="Polar residues" evidence="1">
    <location>
        <begin position="1270"/>
        <end position="1287"/>
    </location>
</feature>
<feature type="compositionally biased region" description="Polar residues" evidence="1">
    <location>
        <begin position="1639"/>
        <end position="1648"/>
    </location>
</feature>
<feature type="compositionally biased region" description="Polar residues" evidence="1">
    <location>
        <begin position="1410"/>
        <end position="1421"/>
    </location>
</feature>
<evidence type="ECO:0000256" key="1">
    <source>
        <dbReference type="SAM" id="MobiDB-lite"/>
    </source>
</evidence>
<feature type="compositionally biased region" description="Basic and acidic residues" evidence="1">
    <location>
        <begin position="1605"/>
        <end position="1620"/>
    </location>
</feature>
<feature type="compositionally biased region" description="Basic and acidic residues" evidence="1">
    <location>
        <begin position="1137"/>
        <end position="1174"/>
    </location>
</feature>
<dbReference type="EMBL" id="CAXITT010000901">
    <property type="protein sequence ID" value="CAL1547094.1"/>
    <property type="molecule type" value="Genomic_DNA"/>
</dbReference>
<evidence type="ECO:0000313" key="2">
    <source>
        <dbReference type="EMBL" id="CAL1547094.1"/>
    </source>
</evidence>
<dbReference type="Proteomes" id="UP001497497">
    <property type="component" value="Unassembled WGS sequence"/>
</dbReference>
<feature type="region of interest" description="Disordered" evidence="1">
    <location>
        <begin position="2631"/>
        <end position="2663"/>
    </location>
</feature>
<feature type="compositionally biased region" description="Gly residues" evidence="1">
    <location>
        <begin position="2375"/>
        <end position="2387"/>
    </location>
</feature>
<feature type="region of interest" description="Disordered" evidence="1">
    <location>
        <begin position="2012"/>
        <end position="2033"/>
    </location>
</feature>
<feature type="region of interest" description="Disordered" evidence="1">
    <location>
        <begin position="1074"/>
        <end position="1350"/>
    </location>
</feature>
<feature type="region of interest" description="Disordered" evidence="1">
    <location>
        <begin position="1410"/>
        <end position="1777"/>
    </location>
</feature>
<dbReference type="CDD" id="cd14267">
    <property type="entry name" value="Rif1_CTD_C-II_like"/>
    <property type="match status" value="1"/>
</dbReference>
<feature type="compositionally biased region" description="Basic residues" evidence="1">
    <location>
        <begin position="1575"/>
        <end position="1589"/>
    </location>
</feature>
<feature type="compositionally biased region" description="Low complexity" evidence="1">
    <location>
        <begin position="1216"/>
        <end position="1231"/>
    </location>
</feature>
<feature type="compositionally biased region" description="Polar residues" evidence="1">
    <location>
        <begin position="1432"/>
        <end position="1461"/>
    </location>
</feature>
<gene>
    <name evidence="2" type="ORF">GSLYS_00020419001</name>
</gene>
<feature type="compositionally biased region" description="Polar residues" evidence="1">
    <location>
        <begin position="1176"/>
        <end position="1188"/>
    </location>
</feature>
<evidence type="ECO:0008006" key="4">
    <source>
        <dbReference type="Google" id="ProtNLM"/>
    </source>
</evidence>
<organism evidence="2 3">
    <name type="scientific">Lymnaea stagnalis</name>
    <name type="common">Great pond snail</name>
    <name type="synonym">Helix stagnalis</name>
    <dbReference type="NCBI Taxonomy" id="6523"/>
    <lineage>
        <taxon>Eukaryota</taxon>
        <taxon>Metazoa</taxon>
        <taxon>Spiralia</taxon>
        <taxon>Lophotrochozoa</taxon>
        <taxon>Mollusca</taxon>
        <taxon>Gastropoda</taxon>
        <taxon>Heterobranchia</taxon>
        <taxon>Euthyneura</taxon>
        <taxon>Panpulmonata</taxon>
        <taxon>Hygrophila</taxon>
        <taxon>Lymnaeoidea</taxon>
        <taxon>Lymnaeidae</taxon>
        <taxon>Lymnaea</taxon>
    </lineage>
</organism>
<feature type="compositionally biased region" description="Basic and acidic residues" evidence="1">
    <location>
        <begin position="1695"/>
        <end position="1709"/>
    </location>
</feature>
<feature type="compositionally biased region" description="Polar residues" evidence="1">
    <location>
        <begin position="2433"/>
        <end position="2443"/>
    </location>
</feature>
<feature type="region of interest" description="Disordered" evidence="1">
    <location>
        <begin position="2373"/>
        <end position="2392"/>
    </location>
</feature>
<feature type="compositionally biased region" description="Basic and acidic residues" evidence="1">
    <location>
        <begin position="1725"/>
        <end position="1742"/>
    </location>
</feature>
<feature type="compositionally biased region" description="Low complexity" evidence="1">
    <location>
        <begin position="1502"/>
        <end position="1536"/>
    </location>
</feature>
<feature type="compositionally biased region" description="Polar residues" evidence="1">
    <location>
        <begin position="2522"/>
        <end position="2538"/>
    </location>
</feature>
<keyword evidence="3" id="KW-1185">Reference proteome</keyword>
<feature type="compositionally biased region" description="Low complexity" evidence="1">
    <location>
        <begin position="1251"/>
        <end position="1269"/>
    </location>
</feature>
<evidence type="ECO:0000313" key="3">
    <source>
        <dbReference type="Proteomes" id="UP001497497"/>
    </source>
</evidence>
<dbReference type="GO" id="GO:0140445">
    <property type="term" value="C:chromosome, telomeric repeat region"/>
    <property type="evidence" value="ECO:0007669"/>
    <property type="project" value="TreeGrafter"/>
</dbReference>
<reference evidence="2 3" key="1">
    <citation type="submission" date="2024-04" db="EMBL/GenBank/DDBJ databases">
        <authorList>
            <consortium name="Genoscope - CEA"/>
            <person name="William W."/>
        </authorList>
    </citation>
    <scope>NUCLEOTIDE SEQUENCE [LARGE SCALE GENOMIC DNA]</scope>
</reference>